<dbReference type="GO" id="GO:0016758">
    <property type="term" value="F:hexosyltransferase activity"/>
    <property type="evidence" value="ECO:0007669"/>
    <property type="project" value="TreeGrafter"/>
</dbReference>
<comment type="caution">
    <text evidence="2">The sequence shown here is derived from an EMBL/GenBank/DDBJ whole genome shotgun (WGS) entry which is preliminary data.</text>
</comment>
<feature type="domain" description="Glycosyl transferase family 1" evidence="1">
    <location>
        <begin position="203"/>
        <end position="358"/>
    </location>
</feature>
<dbReference type="AlphaFoldDB" id="A0A7C3SIM6"/>
<sequence length="387" mass="42612">MKQTRKLVVFFINFGPYHLARLHSLAALAQSRGLEIWGIELCAGEATYSWQTQKSVTFRWQTLFPDRFLHELPLPAQAGRTIACLEALRPEALAVAGYSLPFAWAALSWAKLRNRPVVVMGDSTAGDLPRTRGREALKRWLVSRFDAALVGGTPQQAYFHSLGIPKPRIFPGYDVVDNGHFARKAQAARAQAPALMASLRLPPFYFLTVCRFVPKKNLSGLLAAYASYCQWSGSTPWNLVLCGAGPEEPRLRKQAAALPGVHFAGFQQADTLPAYYGLARCFILPSRKNEPWGLVVNEAMAAGLPVLVSHACGCKDDLVQEGVNGFSFDPRDCDSLARLLLQVASGKLDLAAMGTASRRIISRWTPDTFARNLLKAVDAAESRRQNE</sequence>
<protein>
    <submittedName>
        <fullName evidence="2">Glycosyltransferase</fullName>
    </submittedName>
</protein>
<evidence type="ECO:0000259" key="1">
    <source>
        <dbReference type="Pfam" id="PF00534"/>
    </source>
</evidence>
<proteinExistence type="predicted"/>
<dbReference type="PANTHER" id="PTHR45947:SF3">
    <property type="entry name" value="SULFOQUINOVOSYL TRANSFERASE SQD2"/>
    <property type="match status" value="1"/>
</dbReference>
<name>A0A7C3SIM6_9BACT</name>
<dbReference type="Pfam" id="PF00534">
    <property type="entry name" value="Glycos_transf_1"/>
    <property type="match status" value="1"/>
</dbReference>
<keyword evidence="2" id="KW-0808">Transferase</keyword>
<evidence type="ECO:0000313" key="2">
    <source>
        <dbReference type="EMBL" id="HGB14199.1"/>
    </source>
</evidence>
<dbReference type="Gene3D" id="3.40.50.2000">
    <property type="entry name" value="Glycogen Phosphorylase B"/>
    <property type="match status" value="2"/>
</dbReference>
<dbReference type="InterPro" id="IPR050194">
    <property type="entry name" value="Glycosyltransferase_grp1"/>
</dbReference>
<dbReference type="SUPFAM" id="SSF53756">
    <property type="entry name" value="UDP-Glycosyltransferase/glycogen phosphorylase"/>
    <property type="match status" value="1"/>
</dbReference>
<gene>
    <name evidence="2" type="ORF">ENV62_03035</name>
</gene>
<dbReference type="PANTHER" id="PTHR45947">
    <property type="entry name" value="SULFOQUINOVOSYL TRANSFERASE SQD2"/>
    <property type="match status" value="1"/>
</dbReference>
<reference evidence="2" key="1">
    <citation type="journal article" date="2020" name="mSystems">
        <title>Genome- and Community-Level Interaction Insights into Carbon Utilization and Element Cycling Functions of Hydrothermarchaeota in Hydrothermal Sediment.</title>
        <authorList>
            <person name="Zhou Z."/>
            <person name="Liu Y."/>
            <person name="Xu W."/>
            <person name="Pan J."/>
            <person name="Luo Z.H."/>
            <person name="Li M."/>
        </authorList>
    </citation>
    <scope>NUCLEOTIDE SEQUENCE [LARGE SCALE GENOMIC DNA]</scope>
    <source>
        <strain evidence="2">SpSt-776</strain>
    </source>
</reference>
<organism evidence="2">
    <name type="scientific">Desulfobacca acetoxidans</name>
    <dbReference type="NCBI Taxonomy" id="60893"/>
    <lineage>
        <taxon>Bacteria</taxon>
        <taxon>Pseudomonadati</taxon>
        <taxon>Thermodesulfobacteriota</taxon>
        <taxon>Desulfobaccia</taxon>
        <taxon>Desulfobaccales</taxon>
        <taxon>Desulfobaccaceae</taxon>
        <taxon>Desulfobacca</taxon>
    </lineage>
</organism>
<accession>A0A7C3SIM6</accession>
<dbReference type="InterPro" id="IPR001296">
    <property type="entry name" value="Glyco_trans_1"/>
</dbReference>
<dbReference type="EMBL" id="DTHB01000026">
    <property type="protein sequence ID" value="HGB14199.1"/>
    <property type="molecule type" value="Genomic_DNA"/>
</dbReference>
<dbReference type="CDD" id="cd03801">
    <property type="entry name" value="GT4_PimA-like"/>
    <property type="match status" value="1"/>
</dbReference>